<gene>
    <name evidence="2" type="ORF">HMPREF0591_0310</name>
</gene>
<reference evidence="2 3" key="1">
    <citation type="submission" date="2010-04" db="EMBL/GenBank/DDBJ databases">
        <authorList>
            <person name="Muzny D."/>
            <person name="Qin X."/>
            <person name="Deng J."/>
            <person name="Jiang H."/>
            <person name="Liu Y."/>
            <person name="Qu J."/>
            <person name="Song X.-Z."/>
            <person name="Zhang L."/>
            <person name="Thornton R."/>
            <person name="Coyle M."/>
            <person name="Francisco L."/>
            <person name="Jackson L."/>
            <person name="Javaid M."/>
            <person name="Korchina V."/>
            <person name="Kovar C."/>
            <person name="Mata R."/>
            <person name="Mathew T."/>
            <person name="Ngo R."/>
            <person name="Nguyen L."/>
            <person name="Nguyen N."/>
            <person name="Okwuonu G."/>
            <person name="Ongeri F."/>
            <person name="Pham C."/>
            <person name="Simmons D."/>
            <person name="Wilczek-Boney K."/>
            <person name="Hale W."/>
            <person name="Jakkamsetti A."/>
            <person name="Pham P."/>
            <person name="Ruth R."/>
            <person name="San Lucas F."/>
            <person name="Warren J."/>
            <person name="Zhang J."/>
            <person name="Zhao Z."/>
            <person name="Zhou C."/>
            <person name="Zhu D."/>
            <person name="Lee S."/>
            <person name="Bess C."/>
            <person name="Blankenburg K."/>
            <person name="Forbes L."/>
            <person name="Fu Q."/>
            <person name="Gubbala S."/>
            <person name="Hirani K."/>
            <person name="Jayaseelan J.C."/>
            <person name="Lara F."/>
            <person name="Munidasa M."/>
            <person name="Palculict T."/>
            <person name="Patil S."/>
            <person name="Pu L.-L."/>
            <person name="Saada N."/>
            <person name="Tang L."/>
            <person name="Weissenberger G."/>
            <person name="Zhu Y."/>
            <person name="Hemphill L."/>
            <person name="Shang Y."/>
            <person name="Youmans B."/>
            <person name="Ayvaz T."/>
            <person name="Ross M."/>
            <person name="Santibanez J."/>
            <person name="Aqrawi P."/>
            <person name="Gross S."/>
            <person name="Joshi V."/>
            <person name="Fowler G."/>
            <person name="Nazareth L."/>
            <person name="Reid J."/>
            <person name="Worley K."/>
            <person name="Petrosino J."/>
            <person name="Highlander S."/>
            <person name="Gibbs R."/>
        </authorList>
    </citation>
    <scope>NUCLEOTIDE SEQUENCE [LARGE SCALE GENOMIC DNA]</scope>
    <source>
        <strain evidence="2 3">ATCC BAA-614</strain>
    </source>
</reference>
<proteinExistence type="predicted"/>
<evidence type="ECO:0000256" key="1">
    <source>
        <dbReference type="SAM" id="MobiDB-lite"/>
    </source>
</evidence>
<feature type="region of interest" description="Disordered" evidence="1">
    <location>
        <begin position="18"/>
        <end position="46"/>
    </location>
</feature>
<sequence>MRWWWIGIRVESTTISERSDQLAAERQGGTAFPKRRNVTSETRRDT</sequence>
<name>D5P2C4_9MYCO</name>
<evidence type="ECO:0000313" key="2">
    <source>
        <dbReference type="EMBL" id="EFG79765.1"/>
    </source>
</evidence>
<dbReference type="Proteomes" id="UP000003653">
    <property type="component" value="Unassembled WGS sequence"/>
</dbReference>
<dbReference type="HOGENOM" id="CLU_3186086_0_0_11"/>
<evidence type="ECO:0000313" key="3">
    <source>
        <dbReference type="Proteomes" id="UP000003653"/>
    </source>
</evidence>
<dbReference type="AlphaFoldDB" id="D5P2C4"/>
<keyword evidence="3" id="KW-1185">Reference proteome</keyword>
<comment type="caution">
    <text evidence="2">The sequence shown here is derived from an EMBL/GenBank/DDBJ whole genome shotgun (WGS) entry which is preliminary data.</text>
</comment>
<accession>D5P2C4</accession>
<protein>
    <submittedName>
        <fullName evidence="2">Uncharacterized protein</fullName>
    </submittedName>
</protein>
<organism evidence="2 3">
    <name type="scientific">Mycobacterium parascrofulaceum ATCC BAA-614</name>
    <dbReference type="NCBI Taxonomy" id="525368"/>
    <lineage>
        <taxon>Bacteria</taxon>
        <taxon>Bacillati</taxon>
        <taxon>Actinomycetota</taxon>
        <taxon>Actinomycetes</taxon>
        <taxon>Mycobacteriales</taxon>
        <taxon>Mycobacteriaceae</taxon>
        <taxon>Mycobacterium</taxon>
        <taxon>Mycobacterium simiae complex</taxon>
    </lineage>
</organism>
<dbReference type="EMBL" id="ADNV01000052">
    <property type="protein sequence ID" value="EFG79765.1"/>
    <property type="molecule type" value="Genomic_DNA"/>
</dbReference>